<comment type="caution">
    <text evidence="3">The sequence shown here is derived from an EMBL/GenBank/DDBJ whole genome shotgun (WGS) entry which is preliminary data.</text>
</comment>
<feature type="transmembrane region" description="Helical" evidence="1">
    <location>
        <begin position="66"/>
        <end position="89"/>
    </location>
</feature>
<feature type="chain" id="PRO_5046898495" evidence="2">
    <location>
        <begin position="24"/>
        <end position="97"/>
    </location>
</feature>
<protein>
    <submittedName>
        <fullName evidence="3">Uncharacterized protein</fullName>
    </submittedName>
</protein>
<organism evidence="3 4">
    <name type="scientific">Sphingomicrobium clamense</name>
    <dbReference type="NCBI Taxonomy" id="2851013"/>
    <lineage>
        <taxon>Bacteria</taxon>
        <taxon>Pseudomonadati</taxon>
        <taxon>Pseudomonadota</taxon>
        <taxon>Alphaproteobacteria</taxon>
        <taxon>Sphingomonadales</taxon>
        <taxon>Sphingomonadaceae</taxon>
        <taxon>Sphingomicrobium</taxon>
    </lineage>
</organism>
<evidence type="ECO:0000313" key="4">
    <source>
        <dbReference type="Proteomes" id="UP000698028"/>
    </source>
</evidence>
<keyword evidence="1" id="KW-0472">Membrane</keyword>
<gene>
    <name evidence="3" type="ORF">KTQ36_08245</name>
</gene>
<dbReference type="Proteomes" id="UP000698028">
    <property type="component" value="Unassembled WGS sequence"/>
</dbReference>
<name>A0ABS6V6U8_9SPHN</name>
<evidence type="ECO:0000256" key="1">
    <source>
        <dbReference type="SAM" id="Phobius"/>
    </source>
</evidence>
<sequence length="97" mass="10528">MSRILITLIAMSSVVTAPGTAIAQDSETEENRPERVRVECPEYLANEPEIIQEKCREATGLHGQRWYPGVTVLVPVAALAASGIILTSLKDDPPVSR</sequence>
<evidence type="ECO:0000313" key="3">
    <source>
        <dbReference type="EMBL" id="MBW0145281.1"/>
    </source>
</evidence>
<feature type="signal peptide" evidence="2">
    <location>
        <begin position="1"/>
        <end position="23"/>
    </location>
</feature>
<keyword evidence="2" id="KW-0732">Signal</keyword>
<keyword evidence="4" id="KW-1185">Reference proteome</keyword>
<keyword evidence="1" id="KW-0812">Transmembrane</keyword>
<evidence type="ECO:0000256" key="2">
    <source>
        <dbReference type="SAM" id="SignalP"/>
    </source>
</evidence>
<dbReference type="RefSeq" id="WP_218633200.1">
    <property type="nucleotide sequence ID" value="NZ_JAHVAH010000001.1"/>
</dbReference>
<keyword evidence="1" id="KW-1133">Transmembrane helix</keyword>
<accession>A0ABS6V6U8</accession>
<dbReference type="EMBL" id="JAHVAH010000001">
    <property type="protein sequence ID" value="MBW0145281.1"/>
    <property type="molecule type" value="Genomic_DNA"/>
</dbReference>
<reference evidence="3 4" key="1">
    <citation type="submission" date="2021-07" db="EMBL/GenBank/DDBJ databases">
        <title>The draft genome sequence of Sphingomicrobium sp. B8.</title>
        <authorList>
            <person name="Mu L."/>
        </authorList>
    </citation>
    <scope>NUCLEOTIDE SEQUENCE [LARGE SCALE GENOMIC DNA]</scope>
    <source>
        <strain evidence="3 4">B8</strain>
    </source>
</reference>
<proteinExistence type="predicted"/>